<dbReference type="AlphaFoldDB" id="A0A9X6RJT5"/>
<dbReference type="SUPFAM" id="SSF57667">
    <property type="entry name" value="beta-beta-alpha zinc fingers"/>
    <property type="match status" value="4"/>
</dbReference>
<dbReference type="InterPro" id="IPR036236">
    <property type="entry name" value="Znf_C2H2_sf"/>
</dbReference>
<dbReference type="EMBL" id="MTYJ01000184">
    <property type="protein sequence ID" value="OWA50181.1"/>
    <property type="molecule type" value="Genomic_DNA"/>
</dbReference>
<sequence>MERFSQTERDLDVRSCVIPGCKFTTWSGVGALKAHLVVHSAERPFVCAVEGCVTRHKTNAALRIHEKTHTGDNVVKRFRCTYKDCPFEGWYAEQVRRHIMRVHTGEKPFKCNHEGCTYASVTRHQRDYHMMAHTGYRPNKCPHPNCGYSTIRPSDLRSHVAKHQDVRSHFCTWSGCTFRGAKSVASLRAHVRLHTHPRRGGSIKAPAQSLQCLTEGCGFVAASKTTLYQHQRLHSGDNRFSCDRPGCEFRGARLITLERHKHREHGEIPKYQCYQPGCTFRAATSADVRVHQSIHGGPKRLHRRVSTLPTIAGKRQATCLVGSPLTGDIPILLPLELLELDWSRPRNLSTPLLRKIMARKAQGSSILTAPTC</sequence>
<accession>A0A9X6RJT5</accession>
<dbReference type="Proteomes" id="UP000192578">
    <property type="component" value="Unassembled WGS sequence"/>
</dbReference>
<feature type="domain" description="C2H2-type" evidence="2">
    <location>
        <begin position="109"/>
        <end position="138"/>
    </location>
</feature>
<evidence type="ECO:0000256" key="1">
    <source>
        <dbReference type="PROSITE-ProRule" id="PRU00042"/>
    </source>
</evidence>
<dbReference type="PANTHER" id="PTHR46179">
    <property type="entry name" value="ZINC FINGER PROTEIN"/>
    <property type="match status" value="1"/>
</dbReference>
<keyword evidence="4" id="KW-1185">Reference proteome</keyword>
<feature type="domain" description="C2H2-type" evidence="2">
    <location>
        <begin position="45"/>
        <end position="74"/>
    </location>
</feature>
<dbReference type="InterPro" id="IPR051061">
    <property type="entry name" value="Zinc_finger_trans_reg"/>
</dbReference>
<dbReference type="Gene3D" id="3.30.160.60">
    <property type="entry name" value="Classic Zinc Finger"/>
    <property type="match status" value="4"/>
</dbReference>
<evidence type="ECO:0000259" key="2">
    <source>
        <dbReference type="PROSITE" id="PS50157"/>
    </source>
</evidence>
<dbReference type="PANTHER" id="PTHR46179:SF26">
    <property type="entry name" value="ZINC FINGER PROTEIN 423 HOMOLOG"/>
    <property type="match status" value="1"/>
</dbReference>
<evidence type="ECO:0000313" key="3">
    <source>
        <dbReference type="EMBL" id="OWA50181.1"/>
    </source>
</evidence>
<organism evidence="3 4">
    <name type="scientific">Hypsibius exemplaris</name>
    <name type="common">Freshwater tardigrade</name>
    <dbReference type="NCBI Taxonomy" id="2072580"/>
    <lineage>
        <taxon>Eukaryota</taxon>
        <taxon>Metazoa</taxon>
        <taxon>Ecdysozoa</taxon>
        <taxon>Tardigrada</taxon>
        <taxon>Eutardigrada</taxon>
        <taxon>Parachela</taxon>
        <taxon>Hypsibioidea</taxon>
        <taxon>Hypsibiidae</taxon>
        <taxon>Hypsibius</taxon>
    </lineage>
</organism>
<dbReference type="SMART" id="SM00355">
    <property type="entry name" value="ZnF_C2H2"/>
    <property type="match status" value="9"/>
</dbReference>
<dbReference type="GO" id="GO:0005634">
    <property type="term" value="C:nucleus"/>
    <property type="evidence" value="ECO:0007669"/>
    <property type="project" value="TreeGrafter"/>
</dbReference>
<dbReference type="OrthoDB" id="6077919at2759"/>
<gene>
    <name evidence="3" type="ORF">BV898_14706</name>
</gene>
<feature type="domain" description="C2H2-type" evidence="2">
    <location>
        <begin position="78"/>
        <end position="108"/>
    </location>
</feature>
<dbReference type="GO" id="GO:0006357">
    <property type="term" value="P:regulation of transcription by RNA polymerase II"/>
    <property type="evidence" value="ECO:0007669"/>
    <property type="project" value="TreeGrafter"/>
</dbReference>
<feature type="domain" description="C2H2-type" evidence="2">
    <location>
        <begin position="210"/>
        <end position="239"/>
    </location>
</feature>
<keyword evidence="1" id="KW-0479">Metal-binding</keyword>
<comment type="caution">
    <text evidence="3">The sequence shown here is derived from an EMBL/GenBank/DDBJ whole genome shotgun (WGS) entry which is preliminary data.</text>
</comment>
<dbReference type="PROSITE" id="PS50157">
    <property type="entry name" value="ZINC_FINGER_C2H2_2"/>
    <property type="match status" value="4"/>
</dbReference>
<evidence type="ECO:0000313" key="4">
    <source>
        <dbReference type="Proteomes" id="UP000192578"/>
    </source>
</evidence>
<protein>
    <submittedName>
        <fullName evidence="3">Zinc finger protein 143</fullName>
    </submittedName>
</protein>
<keyword evidence="1" id="KW-0862">Zinc</keyword>
<reference evidence="4" key="1">
    <citation type="submission" date="2017-01" db="EMBL/GenBank/DDBJ databases">
        <title>Comparative genomics of anhydrobiosis in the tardigrade Hypsibius dujardini.</title>
        <authorList>
            <person name="Yoshida Y."/>
            <person name="Koutsovoulos G."/>
            <person name="Laetsch D."/>
            <person name="Stevens L."/>
            <person name="Kumar S."/>
            <person name="Horikawa D."/>
            <person name="Ishino K."/>
            <person name="Komine S."/>
            <person name="Tomita M."/>
            <person name="Blaxter M."/>
            <person name="Arakawa K."/>
        </authorList>
    </citation>
    <scope>NUCLEOTIDE SEQUENCE [LARGE SCALE GENOMIC DNA]</scope>
    <source>
        <strain evidence="4">Z151</strain>
    </source>
</reference>
<keyword evidence="1" id="KW-0863">Zinc-finger</keyword>
<name>A0A9X6RJT5_HYPEX</name>
<proteinExistence type="predicted"/>
<dbReference type="GO" id="GO:0003712">
    <property type="term" value="F:transcription coregulator activity"/>
    <property type="evidence" value="ECO:0007669"/>
    <property type="project" value="TreeGrafter"/>
</dbReference>
<dbReference type="InterPro" id="IPR013087">
    <property type="entry name" value="Znf_C2H2_type"/>
</dbReference>
<dbReference type="GO" id="GO:0008270">
    <property type="term" value="F:zinc ion binding"/>
    <property type="evidence" value="ECO:0007669"/>
    <property type="project" value="UniProtKB-KW"/>
</dbReference>